<name>A0A366KN46_9SPHI</name>
<evidence type="ECO:0000313" key="2">
    <source>
        <dbReference type="Proteomes" id="UP000252081"/>
    </source>
</evidence>
<dbReference type="EMBL" id="QNQU01000032">
    <property type="protein sequence ID" value="RBQ02703.1"/>
    <property type="molecule type" value="Genomic_DNA"/>
</dbReference>
<organism evidence="1 2">
    <name type="scientific">Pedobacter miscanthi</name>
    <dbReference type="NCBI Taxonomy" id="2259170"/>
    <lineage>
        <taxon>Bacteria</taxon>
        <taxon>Pseudomonadati</taxon>
        <taxon>Bacteroidota</taxon>
        <taxon>Sphingobacteriia</taxon>
        <taxon>Sphingobacteriales</taxon>
        <taxon>Sphingobacteriaceae</taxon>
        <taxon>Pedobacter</taxon>
    </lineage>
</organism>
<accession>A0A366KN46</accession>
<dbReference type="Pfam" id="PF17170">
    <property type="entry name" value="DUF5128"/>
    <property type="match status" value="1"/>
</dbReference>
<dbReference type="AlphaFoldDB" id="A0A366KN46"/>
<proteinExistence type="predicted"/>
<evidence type="ECO:0008006" key="3">
    <source>
        <dbReference type="Google" id="ProtNLM"/>
    </source>
</evidence>
<gene>
    <name evidence="1" type="ORF">DRW42_25500</name>
</gene>
<dbReference type="Proteomes" id="UP000252081">
    <property type="component" value="Unassembled WGS sequence"/>
</dbReference>
<reference evidence="1 2" key="1">
    <citation type="submission" date="2018-07" db="EMBL/GenBank/DDBJ databases">
        <title>A draft genome of a endophytic bacteria, a new species of Pedobacter.</title>
        <authorList>
            <person name="Zhang Z.D."/>
            <person name="Chen Z.J."/>
        </authorList>
    </citation>
    <scope>NUCLEOTIDE SEQUENCE [LARGE SCALE GENOMIC DNA]</scope>
    <source>
        <strain evidence="1 2">RS10</strain>
    </source>
</reference>
<evidence type="ECO:0000313" key="1">
    <source>
        <dbReference type="EMBL" id="RBQ02703.1"/>
    </source>
</evidence>
<comment type="caution">
    <text evidence="1">The sequence shown here is derived from an EMBL/GenBank/DDBJ whole genome shotgun (WGS) entry which is preliminary data.</text>
</comment>
<dbReference type="OrthoDB" id="828283at2"/>
<sequence>MKLLNKYIYVFCMVHLGLNMVNAQQKGIDISKKQSVRIDPKNTIGLNVSDVFDEITFIPLETTKESFFGKIKRLEVTKDRFIIYDQDTRAILIFDKMGKFISKINGAKISDDKDNAIDEFRLVMEDMRTLISLQSGKNLFTFDLNGKLVNKGHTKDNTPKYDYLIPDSSTGIKFNKKIDSTYFELSLYDGGGKILNKFFPFAIEQILNDNMINSGKSLFYSGRPGRAFYTRYYDYNIYEIGPDKAELSFQITLPAVNSLPRDFMSNPSYKGKKMEFLLKNTDLYFGIYNVFQSGNNLFFNLSTFGQGKRSFIYNLKNNALVAVSDLAPDHTSYFLPVTDAGAFDEYNNVGFSQYVEGYLYTSYSSLAAFMFKQQSANKKPQYNEILTRYFKTQSKKSNPIIVVLKPKNG</sequence>
<dbReference type="RefSeq" id="WP_113951707.1">
    <property type="nucleotide sequence ID" value="NZ_QNQU01000032.1"/>
</dbReference>
<protein>
    <recommendedName>
        <fullName evidence="3">6-bladed beta-propeller</fullName>
    </recommendedName>
</protein>
<keyword evidence="2" id="KW-1185">Reference proteome</keyword>